<dbReference type="PROSITE" id="PS00671">
    <property type="entry name" value="D_2_HYDROXYACID_DH_3"/>
    <property type="match status" value="1"/>
</dbReference>
<dbReference type="Pfam" id="PF00389">
    <property type="entry name" value="2-Hacid_dh"/>
    <property type="match status" value="1"/>
</dbReference>
<name>A0A366H774_9BACT</name>
<dbReference type="InterPro" id="IPR006139">
    <property type="entry name" value="D-isomer_2_OHA_DH_cat_dom"/>
</dbReference>
<dbReference type="EMBL" id="QNRR01000012">
    <property type="protein sequence ID" value="RBP38022.1"/>
    <property type="molecule type" value="Genomic_DNA"/>
</dbReference>
<dbReference type="InterPro" id="IPR006140">
    <property type="entry name" value="D-isomer_DH_NAD-bd"/>
</dbReference>
<dbReference type="SUPFAM" id="SSF51735">
    <property type="entry name" value="NAD(P)-binding Rossmann-fold domains"/>
    <property type="match status" value="1"/>
</dbReference>
<reference evidence="7 8" key="1">
    <citation type="submission" date="2018-06" db="EMBL/GenBank/DDBJ databases">
        <title>Genomic Encyclopedia of Type Strains, Phase IV (KMG-IV): sequencing the most valuable type-strain genomes for metagenomic binning, comparative biology and taxonomic classification.</title>
        <authorList>
            <person name="Goeker M."/>
        </authorList>
    </citation>
    <scope>NUCLEOTIDE SEQUENCE [LARGE SCALE GENOMIC DNA]</scope>
    <source>
        <strain evidence="7 8">DSM 25532</strain>
    </source>
</reference>
<evidence type="ECO:0000256" key="1">
    <source>
        <dbReference type="ARBA" id="ARBA00005854"/>
    </source>
</evidence>
<dbReference type="Pfam" id="PF02826">
    <property type="entry name" value="2-Hacid_dh_C"/>
    <property type="match status" value="1"/>
</dbReference>
<dbReference type="InterPro" id="IPR036291">
    <property type="entry name" value="NAD(P)-bd_dom_sf"/>
</dbReference>
<comment type="caution">
    <text evidence="7">The sequence shown here is derived from an EMBL/GenBank/DDBJ whole genome shotgun (WGS) entry which is preliminary data.</text>
</comment>
<dbReference type="GO" id="GO:0051287">
    <property type="term" value="F:NAD binding"/>
    <property type="evidence" value="ECO:0007669"/>
    <property type="project" value="InterPro"/>
</dbReference>
<dbReference type="RefSeq" id="WP_113961159.1">
    <property type="nucleotide sequence ID" value="NZ_QNRR01000012.1"/>
</dbReference>
<organism evidence="7 8">
    <name type="scientific">Roseimicrobium gellanilyticum</name>
    <dbReference type="NCBI Taxonomy" id="748857"/>
    <lineage>
        <taxon>Bacteria</taxon>
        <taxon>Pseudomonadati</taxon>
        <taxon>Verrucomicrobiota</taxon>
        <taxon>Verrucomicrobiia</taxon>
        <taxon>Verrucomicrobiales</taxon>
        <taxon>Verrucomicrobiaceae</taxon>
        <taxon>Roseimicrobium</taxon>
    </lineage>
</organism>
<feature type="domain" description="D-isomer specific 2-hydroxyacid dehydrogenase catalytic" evidence="5">
    <location>
        <begin position="24"/>
        <end position="316"/>
    </location>
</feature>
<accession>A0A366H774</accession>
<evidence type="ECO:0000256" key="3">
    <source>
        <dbReference type="ARBA" id="ARBA00023027"/>
    </source>
</evidence>
<dbReference type="FunFam" id="3.40.50.720:FF:000203">
    <property type="entry name" value="D-3-phosphoglycerate dehydrogenase (SerA)"/>
    <property type="match status" value="1"/>
</dbReference>
<dbReference type="SUPFAM" id="SSF52283">
    <property type="entry name" value="Formate/glycerate dehydrogenase catalytic domain-like"/>
    <property type="match status" value="1"/>
</dbReference>
<dbReference type="InterPro" id="IPR029753">
    <property type="entry name" value="D-isomer_DH_CS"/>
</dbReference>
<evidence type="ECO:0000256" key="4">
    <source>
        <dbReference type="RuleBase" id="RU003719"/>
    </source>
</evidence>
<gene>
    <name evidence="7" type="ORF">DES53_11220</name>
</gene>
<dbReference type="PROSITE" id="PS00670">
    <property type="entry name" value="D_2_HYDROXYACID_DH_2"/>
    <property type="match status" value="1"/>
</dbReference>
<dbReference type="GO" id="GO:0016616">
    <property type="term" value="F:oxidoreductase activity, acting on the CH-OH group of donors, NAD or NADP as acceptor"/>
    <property type="evidence" value="ECO:0007669"/>
    <property type="project" value="InterPro"/>
</dbReference>
<dbReference type="OrthoDB" id="9805416at2"/>
<feature type="domain" description="D-isomer specific 2-hydroxyacid dehydrogenase NAD-binding" evidence="6">
    <location>
        <begin position="107"/>
        <end position="286"/>
    </location>
</feature>
<dbReference type="CDD" id="cd12162">
    <property type="entry name" value="2-Hacid_dh_4"/>
    <property type="match status" value="1"/>
</dbReference>
<dbReference type="PANTHER" id="PTHR43761:SF1">
    <property type="entry name" value="D-ISOMER SPECIFIC 2-HYDROXYACID DEHYDROGENASE CATALYTIC DOMAIN-CONTAINING PROTEIN-RELATED"/>
    <property type="match status" value="1"/>
</dbReference>
<sequence>MRLTILDAFTANPGDLSWAGLESLADCTFHDRTAPAEVLVRAQDAELVITNKTVLSGDTIRSLPKLKYIGVLATGYNVVDVAAAKECGITVTNVPGYSTPSVAQTVFALLLELTHRVGHHAQTVRDGRWSQCPDFCYWDGTLVELSGRTLGILGYGTIGEGVAKIALALGMKVIANRRTWKEAPIEGVTPASQEEVFAQSDVLSLHCPLTEDTKHIINAQNIAKMKPSALLINTARGPLVNEAELAVALNEGRLAGAGLDVLSAEPPPADDPLLTAKNCYITPHIAWASKEARQRLISVATQNVKAFLDGKPQNVVG</sequence>
<evidence type="ECO:0000313" key="8">
    <source>
        <dbReference type="Proteomes" id="UP000253426"/>
    </source>
</evidence>
<evidence type="ECO:0000256" key="2">
    <source>
        <dbReference type="ARBA" id="ARBA00023002"/>
    </source>
</evidence>
<protein>
    <submittedName>
        <fullName evidence="7">Glycerate dehydrogenase</fullName>
    </submittedName>
</protein>
<keyword evidence="2 4" id="KW-0560">Oxidoreductase</keyword>
<dbReference type="AlphaFoldDB" id="A0A366H774"/>
<evidence type="ECO:0000313" key="7">
    <source>
        <dbReference type="EMBL" id="RBP38022.1"/>
    </source>
</evidence>
<dbReference type="PANTHER" id="PTHR43761">
    <property type="entry name" value="D-ISOMER SPECIFIC 2-HYDROXYACID DEHYDROGENASE FAMILY PROTEIN (AFU_ORTHOLOGUE AFUA_1G13630)"/>
    <property type="match status" value="1"/>
</dbReference>
<evidence type="ECO:0000259" key="6">
    <source>
        <dbReference type="Pfam" id="PF02826"/>
    </source>
</evidence>
<evidence type="ECO:0000259" key="5">
    <source>
        <dbReference type="Pfam" id="PF00389"/>
    </source>
</evidence>
<comment type="similarity">
    <text evidence="1 4">Belongs to the D-isomer specific 2-hydroxyacid dehydrogenase family.</text>
</comment>
<dbReference type="InterPro" id="IPR050418">
    <property type="entry name" value="D-iso_2-hydroxyacid_DH_PdxB"/>
</dbReference>
<keyword evidence="8" id="KW-1185">Reference proteome</keyword>
<dbReference type="Proteomes" id="UP000253426">
    <property type="component" value="Unassembled WGS sequence"/>
</dbReference>
<keyword evidence="3" id="KW-0520">NAD</keyword>
<dbReference type="Gene3D" id="3.40.50.720">
    <property type="entry name" value="NAD(P)-binding Rossmann-like Domain"/>
    <property type="match status" value="2"/>
</dbReference>
<proteinExistence type="inferred from homology"/>